<keyword evidence="3" id="KW-1185">Reference proteome</keyword>
<feature type="chain" id="PRO_5029021445" evidence="2">
    <location>
        <begin position="19"/>
        <end position="82"/>
    </location>
</feature>
<feature type="region of interest" description="Disordered" evidence="1">
    <location>
        <begin position="28"/>
        <end position="82"/>
    </location>
</feature>
<proteinExistence type="predicted"/>
<organism evidence="3 4">
    <name type="scientific">Panagrellus redivivus</name>
    <name type="common">Microworm</name>
    <dbReference type="NCBI Taxonomy" id="6233"/>
    <lineage>
        <taxon>Eukaryota</taxon>
        <taxon>Metazoa</taxon>
        <taxon>Ecdysozoa</taxon>
        <taxon>Nematoda</taxon>
        <taxon>Chromadorea</taxon>
        <taxon>Rhabditida</taxon>
        <taxon>Tylenchina</taxon>
        <taxon>Panagrolaimomorpha</taxon>
        <taxon>Panagrolaimoidea</taxon>
        <taxon>Panagrolaimidae</taxon>
        <taxon>Panagrellus</taxon>
    </lineage>
</organism>
<name>A0A7E4VGQ6_PANRE</name>
<dbReference type="Proteomes" id="UP000492821">
    <property type="component" value="Unassembled WGS sequence"/>
</dbReference>
<protein>
    <submittedName>
        <fullName evidence="4">Secreted protein</fullName>
    </submittedName>
</protein>
<evidence type="ECO:0000256" key="1">
    <source>
        <dbReference type="SAM" id="MobiDB-lite"/>
    </source>
</evidence>
<dbReference type="WBParaSite" id="Pan_g20736.t1">
    <property type="protein sequence ID" value="Pan_g20736.t1"/>
    <property type="gene ID" value="Pan_g20736"/>
</dbReference>
<evidence type="ECO:0000313" key="3">
    <source>
        <dbReference type="Proteomes" id="UP000492821"/>
    </source>
</evidence>
<evidence type="ECO:0000313" key="4">
    <source>
        <dbReference type="WBParaSite" id="Pan_g20736.t1"/>
    </source>
</evidence>
<reference evidence="4" key="2">
    <citation type="submission" date="2020-10" db="UniProtKB">
        <authorList>
            <consortium name="WormBaseParasite"/>
        </authorList>
    </citation>
    <scope>IDENTIFICATION</scope>
</reference>
<reference evidence="3" key="1">
    <citation type="journal article" date="2013" name="Genetics">
        <title>The draft genome and transcriptome of Panagrellus redivivus are shaped by the harsh demands of a free-living lifestyle.</title>
        <authorList>
            <person name="Srinivasan J."/>
            <person name="Dillman A.R."/>
            <person name="Macchietto M.G."/>
            <person name="Heikkinen L."/>
            <person name="Lakso M."/>
            <person name="Fracchia K.M."/>
            <person name="Antoshechkin I."/>
            <person name="Mortazavi A."/>
            <person name="Wong G."/>
            <person name="Sternberg P.W."/>
        </authorList>
    </citation>
    <scope>NUCLEOTIDE SEQUENCE [LARGE SCALE GENOMIC DNA]</scope>
    <source>
        <strain evidence="3">MT8872</strain>
    </source>
</reference>
<dbReference type="AlphaFoldDB" id="A0A7E4VGQ6"/>
<sequence>MKLLQMLFIVLLLSVVLARRTPRPARKDVAHAKLVKAHGHSDGRRHHKVERAHIKKHLPKPKRDKKFKNRALNSTINGTLHN</sequence>
<feature type="compositionally biased region" description="Basic residues" evidence="1">
    <location>
        <begin position="33"/>
        <end position="69"/>
    </location>
</feature>
<feature type="signal peptide" evidence="2">
    <location>
        <begin position="1"/>
        <end position="18"/>
    </location>
</feature>
<keyword evidence="2" id="KW-0732">Signal</keyword>
<evidence type="ECO:0000256" key="2">
    <source>
        <dbReference type="SAM" id="SignalP"/>
    </source>
</evidence>
<feature type="compositionally biased region" description="Polar residues" evidence="1">
    <location>
        <begin position="71"/>
        <end position="82"/>
    </location>
</feature>
<accession>A0A7E4VGQ6</accession>